<reference evidence="2" key="1">
    <citation type="journal article" date="2019" name="Int. J. Syst. Evol. Microbiol.">
        <title>The Global Catalogue of Microorganisms (GCM) 10K type strain sequencing project: providing services to taxonomists for standard genome sequencing and annotation.</title>
        <authorList>
            <consortium name="The Broad Institute Genomics Platform"/>
            <consortium name="The Broad Institute Genome Sequencing Center for Infectious Disease"/>
            <person name="Wu L."/>
            <person name="Ma J."/>
        </authorList>
    </citation>
    <scope>NUCLEOTIDE SEQUENCE [LARGE SCALE GENOMIC DNA]</scope>
    <source>
        <strain evidence="2">CCM 8749</strain>
    </source>
</reference>
<dbReference type="Proteomes" id="UP001596250">
    <property type="component" value="Unassembled WGS sequence"/>
</dbReference>
<accession>A0ABW1IVF4</accession>
<dbReference type="InterPro" id="IPR006357">
    <property type="entry name" value="HAD-SF_hydro_IIA"/>
</dbReference>
<dbReference type="Gene3D" id="3.20.20.70">
    <property type="entry name" value="Aldolase class I"/>
    <property type="match status" value="1"/>
</dbReference>
<dbReference type="InterPro" id="IPR006699">
    <property type="entry name" value="GlpP"/>
</dbReference>
<dbReference type="NCBIfam" id="TIGR01460">
    <property type="entry name" value="HAD-SF-IIA"/>
    <property type="match status" value="1"/>
</dbReference>
<dbReference type="InterPro" id="IPR023214">
    <property type="entry name" value="HAD_sf"/>
</dbReference>
<keyword evidence="2" id="KW-1185">Reference proteome</keyword>
<dbReference type="PANTHER" id="PTHR35787:SF1">
    <property type="entry name" value="GLYCEROL UPTAKE OPERON ANTITERMINATOR REGULATORY PROTEIN"/>
    <property type="match status" value="1"/>
</dbReference>
<keyword evidence="1" id="KW-0378">Hydrolase</keyword>
<proteinExistence type="predicted"/>
<dbReference type="RefSeq" id="WP_379896647.1">
    <property type="nucleotide sequence ID" value="NZ_CBCSCT010000002.1"/>
</dbReference>
<dbReference type="SUPFAM" id="SSF56784">
    <property type="entry name" value="HAD-like"/>
    <property type="match status" value="1"/>
</dbReference>
<evidence type="ECO:0000313" key="2">
    <source>
        <dbReference type="Proteomes" id="UP001596250"/>
    </source>
</evidence>
<dbReference type="Pfam" id="PF13242">
    <property type="entry name" value="Hydrolase_like"/>
    <property type="match status" value="1"/>
</dbReference>
<dbReference type="Gene3D" id="3.40.50.1000">
    <property type="entry name" value="HAD superfamily/HAD-like"/>
    <property type="match status" value="2"/>
</dbReference>
<dbReference type="NCBIfam" id="TIGR01509">
    <property type="entry name" value="HAD-SF-IA-v3"/>
    <property type="match status" value="1"/>
</dbReference>
<dbReference type="PANTHER" id="PTHR35787">
    <property type="entry name" value="GLYCEROL UPTAKE OPERON ANTITERMINATOR REGULATORY PROTEIN"/>
    <property type="match status" value="1"/>
</dbReference>
<dbReference type="EMBL" id="JBHSQV010000187">
    <property type="protein sequence ID" value="MFC5989089.1"/>
    <property type="molecule type" value="Genomic_DNA"/>
</dbReference>
<comment type="caution">
    <text evidence="1">The sequence shown here is derived from an EMBL/GenBank/DDBJ whole genome shotgun (WGS) entry which is preliminary data.</text>
</comment>
<organism evidence="1 2">
    <name type="scientific">Marinicrinis lubricantis</name>
    <dbReference type="NCBI Taxonomy" id="2086470"/>
    <lineage>
        <taxon>Bacteria</taxon>
        <taxon>Bacillati</taxon>
        <taxon>Bacillota</taxon>
        <taxon>Bacilli</taxon>
        <taxon>Bacillales</taxon>
        <taxon>Paenibacillaceae</taxon>
    </lineage>
</organism>
<name>A0ABW1IVF4_9BACL</name>
<dbReference type="InterPro" id="IPR013785">
    <property type="entry name" value="Aldolase_TIM"/>
</dbReference>
<evidence type="ECO:0000313" key="1">
    <source>
        <dbReference type="EMBL" id="MFC5989089.1"/>
    </source>
</evidence>
<dbReference type="InterPro" id="IPR006439">
    <property type="entry name" value="HAD-SF_hydro_IA"/>
</dbReference>
<gene>
    <name evidence="1" type="ORF">ACFPXP_22015</name>
</gene>
<sequence length="418" mass="44917">MRLLHKIGGHPIIAAVRRMEDLDDALQSKAGNLFFMGGTVKEIVDSVQLTKQAGKGAFVHIDLIRGLSNTDRESVEWIAEFAGADGIVTPKAHLIKEAKRYGLYAILHLFLIDSGALENGLKLARQLEPDGIELMPGVIDKTTRTFASELETTPVIASGLIQSVAEASAAMTAGATSLSVSNKEAQGYKVGFITNNSRENAEEIRSRLTEMGLRLGDELIVSATEAVADYLRDVYGRVAVKAAGSASLNTALADAGHRVLDWTDSDPADVIVVGRDTEFDYCKLDQIVNEFVRGARLISTNPDYSHPGEEGRLVPETGSLLAAVESITGGPIVSIGKPHVWLYEVAMRHYGVAPAECVMIGDNLATDITGAEQTGMKTVWISHSLQHGFDERYVVPTVTVGTLAELYELLSAEAAGQE</sequence>
<dbReference type="Pfam" id="PF04309">
    <property type="entry name" value="G3P_antiterm"/>
    <property type="match status" value="1"/>
</dbReference>
<dbReference type="InterPro" id="IPR036412">
    <property type="entry name" value="HAD-like_sf"/>
</dbReference>
<dbReference type="GO" id="GO:0016787">
    <property type="term" value="F:hydrolase activity"/>
    <property type="evidence" value="ECO:0007669"/>
    <property type="project" value="UniProtKB-KW"/>
</dbReference>
<protein>
    <submittedName>
        <fullName evidence="1">HAD-IIA family hydrolase</fullName>
    </submittedName>
</protein>
<dbReference type="SUPFAM" id="SSF110391">
    <property type="entry name" value="GlpP-like"/>
    <property type="match status" value="1"/>
</dbReference>